<dbReference type="Proteomes" id="UP001205560">
    <property type="component" value="Unassembled WGS sequence"/>
</dbReference>
<dbReference type="InterPro" id="IPR010432">
    <property type="entry name" value="RDD"/>
</dbReference>
<proteinExistence type="predicted"/>
<name>A0ABT2A9C4_9BURK</name>
<evidence type="ECO:0000259" key="7">
    <source>
        <dbReference type="Pfam" id="PF06271"/>
    </source>
</evidence>
<organism evidence="8 9">
    <name type="scientific">Massilia norwichensis</name>
    <dbReference type="NCBI Taxonomy" id="1442366"/>
    <lineage>
        <taxon>Bacteria</taxon>
        <taxon>Pseudomonadati</taxon>
        <taxon>Pseudomonadota</taxon>
        <taxon>Betaproteobacteria</taxon>
        <taxon>Burkholderiales</taxon>
        <taxon>Oxalobacteraceae</taxon>
        <taxon>Telluria group</taxon>
        <taxon>Massilia</taxon>
    </lineage>
</organism>
<keyword evidence="4 6" id="KW-1133">Transmembrane helix</keyword>
<dbReference type="Pfam" id="PF06271">
    <property type="entry name" value="RDD"/>
    <property type="match status" value="1"/>
</dbReference>
<evidence type="ECO:0000256" key="5">
    <source>
        <dbReference type="ARBA" id="ARBA00023136"/>
    </source>
</evidence>
<dbReference type="InterPro" id="IPR051791">
    <property type="entry name" value="Pra-immunoreactive"/>
</dbReference>
<dbReference type="RefSeq" id="WP_258846575.1">
    <property type="nucleotide sequence ID" value="NZ_JANUGX010000020.1"/>
</dbReference>
<evidence type="ECO:0000313" key="8">
    <source>
        <dbReference type="EMBL" id="MCS0590799.1"/>
    </source>
</evidence>
<evidence type="ECO:0000256" key="2">
    <source>
        <dbReference type="ARBA" id="ARBA00022475"/>
    </source>
</evidence>
<evidence type="ECO:0000256" key="4">
    <source>
        <dbReference type="ARBA" id="ARBA00022989"/>
    </source>
</evidence>
<evidence type="ECO:0000256" key="3">
    <source>
        <dbReference type="ARBA" id="ARBA00022692"/>
    </source>
</evidence>
<feature type="transmembrane region" description="Helical" evidence="6">
    <location>
        <begin position="98"/>
        <end position="120"/>
    </location>
</feature>
<evidence type="ECO:0000313" key="9">
    <source>
        <dbReference type="Proteomes" id="UP001205560"/>
    </source>
</evidence>
<feature type="domain" description="RDD" evidence="7">
    <location>
        <begin position="9"/>
        <end position="156"/>
    </location>
</feature>
<evidence type="ECO:0000256" key="6">
    <source>
        <dbReference type="SAM" id="Phobius"/>
    </source>
</evidence>
<reference evidence="8 9" key="1">
    <citation type="submission" date="2022-08" db="EMBL/GenBank/DDBJ databases">
        <title>Reclassification of Massilia species as members of the genera Telluria, Duganella, Pseudoduganella, Mokoshia gen. nov. and Zemynaea gen. nov. using orthogonal and non-orthogonal genome-based approaches.</title>
        <authorList>
            <person name="Bowman J.P."/>
        </authorList>
    </citation>
    <scope>NUCLEOTIDE SEQUENCE [LARGE SCALE GENOMIC DNA]</scope>
    <source>
        <strain evidence="8 9">LMG 28164</strain>
    </source>
</reference>
<sequence length="181" mass="19958">MSDTTSSTPTVKRRLIVMVYETFLLLAVEMLAVALYLLVTRNSHEALAQYGLKFFLFLVTGAYFVWCWTDSGHTLAMKTWRLRLTADQQSRVPLKTAVLRYVLAWGWFLPALLVCAAFGLKGKLEVSAVIAAGIAAWGLTAFLDKDRQFLHDRLAGTRLVLLPKQAKPAKPAADAAQTAGA</sequence>
<keyword evidence="2" id="KW-1003">Cell membrane</keyword>
<feature type="transmembrane region" description="Helical" evidence="6">
    <location>
        <begin position="50"/>
        <end position="68"/>
    </location>
</feature>
<accession>A0ABT2A9C4</accession>
<keyword evidence="9" id="KW-1185">Reference proteome</keyword>
<comment type="caution">
    <text evidence="8">The sequence shown here is derived from an EMBL/GenBank/DDBJ whole genome shotgun (WGS) entry which is preliminary data.</text>
</comment>
<gene>
    <name evidence="8" type="ORF">NX782_16535</name>
</gene>
<keyword evidence="3 6" id="KW-0812">Transmembrane</keyword>
<dbReference type="PANTHER" id="PTHR36115">
    <property type="entry name" value="PROLINE-RICH ANTIGEN HOMOLOG-RELATED"/>
    <property type="match status" value="1"/>
</dbReference>
<dbReference type="EMBL" id="JANUGX010000020">
    <property type="protein sequence ID" value="MCS0590799.1"/>
    <property type="molecule type" value="Genomic_DNA"/>
</dbReference>
<dbReference type="PANTHER" id="PTHR36115:SF10">
    <property type="entry name" value="RDD DOMAIN-CONTAINING PROTEIN"/>
    <property type="match status" value="1"/>
</dbReference>
<feature type="transmembrane region" description="Helical" evidence="6">
    <location>
        <begin position="126"/>
        <end position="143"/>
    </location>
</feature>
<comment type="subcellular location">
    <subcellularLocation>
        <location evidence="1">Cell membrane</location>
        <topology evidence="1">Multi-pass membrane protein</topology>
    </subcellularLocation>
</comment>
<keyword evidence="5 6" id="KW-0472">Membrane</keyword>
<feature type="transmembrane region" description="Helical" evidence="6">
    <location>
        <begin position="15"/>
        <end position="38"/>
    </location>
</feature>
<evidence type="ECO:0000256" key="1">
    <source>
        <dbReference type="ARBA" id="ARBA00004651"/>
    </source>
</evidence>
<protein>
    <submittedName>
        <fullName evidence="8">RDD family protein</fullName>
    </submittedName>
</protein>